<keyword evidence="2" id="KW-1185">Reference proteome</keyword>
<evidence type="ECO:0000313" key="2">
    <source>
        <dbReference type="Proteomes" id="UP000886501"/>
    </source>
</evidence>
<evidence type="ECO:0000313" key="1">
    <source>
        <dbReference type="EMBL" id="KAF9642868.1"/>
    </source>
</evidence>
<proteinExistence type="predicted"/>
<name>A0ACB6YZX9_THEGA</name>
<reference evidence="1" key="1">
    <citation type="submission" date="2019-10" db="EMBL/GenBank/DDBJ databases">
        <authorList>
            <consortium name="DOE Joint Genome Institute"/>
            <person name="Kuo A."/>
            <person name="Miyauchi S."/>
            <person name="Kiss E."/>
            <person name="Drula E."/>
            <person name="Kohler A."/>
            <person name="Sanchez-Garcia M."/>
            <person name="Andreopoulos B."/>
            <person name="Barry K.W."/>
            <person name="Bonito G."/>
            <person name="Buee M."/>
            <person name="Carver A."/>
            <person name="Chen C."/>
            <person name="Cichocki N."/>
            <person name="Clum A."/>
            <person name="Culley D."/>
            <person name="Crous P.W."/>
            <person name="Fauchery L."/>
            <person name="Girlanda M."/>
            <person name="Hayes R."/>
            <person name="Keri Z."/>
            <person name="Labutti K."/>
            <person name="Lipzen A."/>
            <person name="Lombard V."/>
            <person name="Magnuson J."/>
            <person name="Maillard F."/>
            <person name="Morin E."/>
            <person name="Murat C."/>
            <person name="Nolan M."/>
            <person name="Ohm R."/>
            <person name="Pangilinan J."/>
            <person name="Pereira M."/>
            <person name="Perotto S."/>
            <person name="Peter M."/>
            <person name="Riley R."/>
            <person name="Sitrit Y."/>
            <person name="Stielow B."/>
            <person name="Szollosi G."/>
            <person name="Zifcakova L."/>
            <person name="Stursova M."/>
            <person name="Spatafora J.W."/>
            <person name="Tedersoo L."/>
            <person name="Vaario L.-M."/>
            <person name="Yamada A."/>
            <person name="Yan M."/>
            <person name="Wang P."/>
            <person name="Xu J."/>
            <person name="Bruns T."/>
            <person name="Baldrian P."/>
            <person name="Vilgalys R."/>
            <person name="Henrissat B."/>
            <person name="Grigoriev I.V."/>
            <person name="Hibbett D."/>
            <person name="Nagy L.G."/>
            <person name="Martin F.M."/>
        </authorList>
    </citation>
    <scope>NUCLEOTIDE SEQUENCE</scope>
    <source>
        <strain evidence="1">P2</strain>
    </source>
</reference>
<accession>A0ACB6YZX9</accession>
<dbReference type="Proteomes" id="UP000886501">
    <property type="component" value="Unassembled WGS sequence"/>
</dbReference>
<comment type="caution">
    <text evidence="1">The sequence shown here is derived from an EMBL/GenBank/DDBJ whole genome shotgun (WGS) entry which is preliminary data.</text>
</comment>
<protein>
    <submittedName>
        <fullName evidence="1">Uncharacterized protein</fullName>
    </submittedName>
</protein>
<organism evidence="1 2">
    <name type="scientific">Thelephora ganbajun</name>
    <name type="common">Ganba fungus</name>
    <dbReference type="NCBI Taxonomy" id="370292"/>
    <lineage>
        <taxon>Eukaryota</taxon>
        <taxon>Fungi</taxon>
        <taxon>Dikarya</taxon>
        <taxon>Basidiomycota</taxon>
        <taxon>Agaricomycotina</taxon>
        <taxon>Agaricomycetes</taxon>
        <taxon>Thelephorales</taxon>
        <taxon>Thelephoraceae</taxon>
        <taxon>Thelephora</taxon>
    </lineage>
</organism>
<reference evidence="1" key="2">
    <citation type="journal article" date="2020" name="Nat. Commun.">
        <title>Large-scale genome sequencing of mycorrhizal fungi provides insights into the early evolution of symbiotic traits.</title>
        <authorList>
            <person name="Miyauchi S."/>
            <person name="Kiss E."/>
            <person name="Kuo A."/>
            <person name="Drula E."/>
            <person name="Kohler A."/>
            <person name="Sanchez-Garcia M."/>
            <person name="Morin E."/>
            <person name="Andreopoulos B."/>
            <person name="Barry K.W."/>
            <person name="Bonito G."/>
            <person name="Buee M."/>
            <person name="Carver A."/>
            <person name="Chen C."/>
            <person name="Cichocki N."/>
            <person name="Clum A."/>
            <person name="Culley D."/>
            <person name="Crous P.W."/>
            <person name="Fauchery L."/>
            <person name="Girlanda M."/>
            <person name="Hayes R.D."/>
            <person name="Keri Z."/>
            <person name="LaButti K."/>
            <person name="Lipzen A."/>
            <person name="Lombard V."/>
            <person name="Magnuson J."/>
            <person name="Maillard F."/>
            <person name="Murat C."/>
            <person name="Nolan M."/>
            <person name="Ohm R.A."/>
            <person name="Pangilinan J."/>
            <person name="Pereira M.F."/>
            <person name="Perotto S."/>
            <person name="Peter M."/>
            <person name="Pfister S."/>
            <person name="Riley R."/>
            <person name="Sitrit Y."/>
            <person name="Stielow J.B."/>
            <person name="Szollosi G."/>
            <person name="Zifcakova L."/>
            <person name="Stursova M."/>
            <person name="Spatafora J.W."/>
            <person name="Tedersoo L."/>
            <person name="Vaario L.M."/>
            <person name="Yamada A."/>
            <person name="Yan M."/>
            <person name="Wang P."/>
            <person name="Xu J."/>
            <person name="Bruns T."/>
            <person name="Baldrian P."/>
            <person name="Vilgalys R."/>
            <person name="Dunand C."/>
            <person name="Henrissat B."/>
            <person name="Grigoriev I.V."/>
            <person name="Hibbett D."/>
            <person name="Nagy L.G."/>
            <person name="Martin F.M."/>
        </authorList>
    </citation>
    <scope>NUCLEOTIDE SEQUENCE</scope>
    <source>
        <strain evidence="1">P2</strain>
    </source>
</reference>
<sequence length="247" mass="27189">MSQPQSDFLINGLPIKLSEIPSEDAILAAGKEILAASDNWKPGKTFQKVIKTSTYSCPSPKGKSGGTKWACRVSEHTREEGTFDEFWSGVGTNKAENEIQFIPDLKKVKLVKSLSPNAEVWTLYYELAPVMSPRVFTVLQVKQLSEIDSRREGIIVSIPIDLSSPEDQDLAALEEKGVKGRYASVERILGLPGDKVEWRMAASSSAGGLIPQVLTDFVMTGAVSRDVPLYLRWMQTNKGRAENAQSE</sequence>
<dbReference type="EMBL" id="MU118334">
    <property type="protein sequence ID" value="KAF9642868.1"/>
    <property type="molecule type" value="Genomic_DNA"/>
</dbReference>
<gene>
    <name evidence="1" type="ORF">BDM02DRAFT_3124087</name>
</gene>